<organism evidence="3 4">
    <name type="scientific">Chitinophaga solisilvae</name>
    <dbReference type="NCBI Taxonomy" id="1233460"/>
    <lineage>
        <taxon>Bacteria</taxon>
        <taxon>Pseudomonadati</taxon>
        <taxon>Bacteroidota</taxon>
        <taxon>Chitinophagia</taxon>
        <taxon>Chitinophagales</taxon>
        <taxon>Chitinophagaceae</taxon>
        <taxon>Chitinophaga</taxon>
    </lineage>
</organism>
<evidence type="ECO:0000259" key="1">
    <source>
        <dbReference type="Pfam" id="PF00668"/>
    </source>
</evidence>
<dbReference type="Gene3D" id="1.10.10.1830">
    <property type="entry name" value="Non-ribosomal peptide synthase, adenylation domain"/>
    <property type="match status" value="1"/>
</dbReference>
<dbReference type="Pfam" id="PF00668">
    <property type="entry name" value="Condensation"/>
    <property type="match status" value="1"/>
</dbReference>
<dbReference type="InterPro" id="IPR001242">
    <property type="entry name" value="Condensation_dom"/>
</dbReference>
<feature type="domain" description="TubC N-terminal docking" evidence="2">
    <location>
        <begin position="6"/>
        <end position="57"/>
    </location>
</feature>
<keyword evidence="4" id="KW-1185">Reference proteome</keyword>
<evidence type="ECO:0000313" key="3">
    <source>
        <dbReference type="EMBL" id="NSL86192.1"/>
    </source>
</evidence>
<dbReference type="SUPFAM" id="SSF52777">
    <property type="entry name" value="CoA-dependent acyltransferases"/>
    <property type="match status" value="2"/>
</dbReference>
<accession>A0A9Q5D821</accession>
<dbReference type="OrthoDB" id="9778690at2"/>
<reference evidence="3" key="1">
    <citation type="submission" date="2020-05" db="EMBL/GenBank/DDBJ databases">
        <title>Chitinophaga laudate sp. nov., isolated from a tropical peat swamp.</title>
        <authorList>
            <person name="Goh C.B.S."/>
            <person name="Lee M.S."/>
            <person name="Parimannan S."/>
            <person name="Pasbakhsh P."/>
            <person name="Yule C.M."/>
            <person name="Rajandas H."/>
            <person name="Loke S."/>
            <person name="Croft L."/>
            <person name="Tan J.B.L."/>
        </authorList>
    </citation>
    <scope>NUCLEOTIDE SEQUENCE</scope>
    <source>
        <strain evidence="3">Mgbs1</strain>
    </source>
</reference>
<dbReference type="InterPro" id="IPR023213">
    <property type="entry name" value="CAT-like_dom_sf"/>
</dbReference>
<sequence>MMTTTVKNILDTLRAKQVRISLKGEQLQVEAPKGVLDQQLQQQIRDNKDALIAYIRQIKGIQEITIEPVPVAASYPLSSPQRRLWILSLLEPGNTAYHIPVAYRFEGALQVTALEKALQQLIDRHEILRTVFREQEDGEPVQIVLPAAQSGFRLLQEDLRGSHHTEHDIRKQMNEVLMQPFNLTTDALLRVGLYRTGDQQWILLAVIHHIISDAWSMHVLMQDLMQYYYAAADGAAAAQPALRIQYRDYAAWQQAQLQQGGFKDHKSYWLSQFEQGVPPLQLLGDLRRPAVKTYRGGIIRKEISARLTQGLKQLVQESGTTLYTGLLTVVQVLLSRYTSQQEIVLGTLMAGREHIDLDNQIGFYVNTIALRLSIATEQGFRQQLERMKHFMTGVYKYQDYPFDELVKALDLTRDAGRHPLFDVLVVLQNMMPQTEATIAGKHNLQVMPCELPLTAATSKFDLSFYFAAQAEGLLLDIEFNSDIYLPATIQRMGHHLEVLLEALLRDPDQAMAKADYLSKSEKTVLLERAAQGASLYFTAREALVMEEAGE</sequence>
<dbReference type="CDD" id="cd19531">
    <property type="entry name" value="LCL_NRPS-like"/>
    <property type="match status" value="1"/>
</dbReference>
<feature type="domain" description="Condensation" evidence="1">
    <location>
        <begin position="73"/>
        <end position="526"/>
    </location>
</feature>
<evidence type="ECO:0000259" key="2">
    <source>
        <dbReference type="Pfam" id="PF18563"/>
    </source>
</evidence>
<dbReference type="InterPro" id="IPR041464">
    <property type="entry name" value="TubC_N"/>
</dbReference>
<dbReference type="AlphaFoldDB" id="A0A9Q5D821"/>
<evidence type="ECO:0000313" key="4">
    <source>
        <dbReference type="Proteomes" id="UP000281028"/>
    </source>
</evidence>
<dbReference type="PANTHER" id="PTHR45398">
    <property type="match status" value="1"/>
</dbReference>
<dbReference type="GO" id="GO:0003824">
    <property type="term" value="F:catalytic activity"/>
    <property type="evidence" value="ECO:0007669"/>
    <property type="project" value="InterPro"/>
</dbReference>
<name>A0A9Q5D821_9BACT</name>
<evidence type="ECO:0008006" key="5">
    <source>
        <dbReference type="Google" id="ProtNLM"/>
    </source>
</evidence>
<comment type="caution">
    <text evidence="3">The sequence shown here is derived from an EMBL/GenBank/DDBJ whole genome shotgun (WGS) entry which is preliminary data.</text>
</comment>
<dbReference type="Gene3D" id="3.30.559.30">
    <property type="entry name" value="Nonribosomal peptide synthetase, condensation domain"/>
    <property type="match status" value="1"/>
</dbReference>
<proteinExistence type="predicted"/>
<protein>
    <recommendedName>
        <fullName evidence="5">Condensation domain-containing protein</fullName>
    </recommendedName>
</protein>
<gene>
    <name evidence="3" type="ORF">ECE50_005095</name>
</gene>
<dbReference type="Pfam" id="PF18563">
    <property type="entry name" value="TubC_N"/>
    <property type="match status" value="1"/>
</dbReference>
<dbReference type="InterPro" id="IPR044894">
    <property type="entry name" value="TubC_N_sf"/>
</dbReference>
<dbReference type="PANTHER" id="PTHR45398:SF1">
    <property type="entry name" value="ENZYME, PUTATIVE (JCVI)-RELATED"/>
    <property type="match status" value="1"/>
</dbReference>
<dbReference type="Gene3D" id="3.30.559.10">
    <property type="entry name" value="Chloramphenicol acetyltransferase-like domain"/>
    <property type="match status" value="1"/>
</dbReference>
<dbReference type="EMBL" id="RIAR02000001">
    <property type="protein sequence ID" value="NSL86192.1"/>
    <property type="molecule type" value="Genomic_DNA"/>
</dbReference>
<dbReference type="Proteomes" id="UP000281028">
    <property type="component" value="Unassembled WGS sequence"/>
</dbReference>